<evidence type="ECO:0000256" key="10">
    <source>
        <dbReference type="ARBA" id="ARBA00023136"/>
    </source>
</evidence>
<comment type="pathway">
    <text evidence="2">Phospholipid metabolism; phosphatidylcholine biosynthesis.</text>
</comment>
<keyword evidence="6" id="KW-0949">S-adenosyl-L-methionine</keyword>
<evidence type="ECO:0000313" key="13">
    <source>
        <dbReference type="EMBL" id="SNT50081.1"/>
    </source>
</evidence>
<evidence type="ECO:0000256" key="4">
    <source>
        <dbReference type="ARBA" id="ARBA00022603"/>
    </source>
</evidence>
<dbReference type="OrthoDB" id="233409at2"/>
<feature type="transmembrane region" description="Helical" evidence="12">
    <location>
        <begin position="481"/>
        <end position="499"/>
    </location>
</feature>
<protein>
    <recommendedName>
        <fullName evidence="11">phosphatidyl-N-methylethanolamine N-methyltransferase</fullName>
        <ecNumber evidence="11">2.1.1.71</ecNumber>
    </recommendedName>
</protein>
<keyword evidence="14" id="KW-1185">Reference proteome</keyword>
<gene>
    <name evidence="13" type="ORF">SAMN05421812_107278</name>
</gene>
<feature type="transmembrane region" description="Helical" evidence="12">
    <location>
        <begin position="456"/>
        <end position="474"/>
    </location>
</feature>
<dbReference type="RefSeq" id="WP_089250902.1">
    <property type="nucleotide sequence ID" value="NZ_FZPH01000007.1"/>
</dbReference>
<keyword evidence="9 12" id="KW-1133">Transmembrane helix</keyword>
<feature type="transmembrane region" description="Helical" evidence="12">
    <location>
        <begin position="217"/>
        <end position="247"/>
    </location>
</feature>
<dbReference type="InterPro" id="IPR024960">
    <property type="entry name" value="PEMT/MFAP"/>
</dbReference>
<evidence type="ECO:0000256" key="9">
    <source>
        <dbReference type="ARBA" id="ARBA00022989"/>
    </source>
</evidence>
<dbReference type="EC" id="2.1.1.71" evidence="11"/>
<dbReference type="AlphaFoldDB" id="A0A239N558"/>
<evidence type="ECO:0000256" key="2">
    <source>
        <dbReference type="ARBA" id="ARBA00004969"/>
    </source>
</evidence>
<feature type="transmembrane region" description="Helical" evidence="12">
    <location>
        <begin position="380"/>
        <end position="398"/>
    </location>
</feature>
<feature type="transmembrane region" description="Helical" evidence="12">
    <location>
        <begin position="429"/>
        <end position="450"/>
    </location>
</feature>
<dbReference type="GO" id="GO:0000773">
    <property type="term" value="F:phosphatidyl-N-methylethanolamine N-methyltransferase activity"/>
    <property type="evidence" value="ECO:0007669"/>
    <property type="project" value="UniProtKB-EC"/>
</dbReference>
<evidence type="ECO:0000256" key="1">
    <source>
        <dbReference type="ARBA" id="ARBA00004477"/>
    </source>
</evidence>
<evidence type="ECO:0000256" key="12">
    <source>
        <dbReference type="SAM" id="Phobius"/>
    </source>
</evidence>
<feature type="transmembrane region" description="Helical" evidence="12">
    <location>
        <begin position="310"/>
        <end position="330"/>
    </location>
</feature>
<dbReference type="EMBL" id="FZPH01000007">
    <property type="protein sequence ID" value="SNT50081.1"/>
    <property type="molecule type" value="Genomic_DNA"/>
</dbReference>
<comment type="pathway">
    <text evidence="3">Lipid metabolism.</text>
</comment>
<evidence type="ECO:0000256" key="3">
    <source>
        <dbReference type="ARBA" id="ARBA00005189"/>
    </source>
</evidence>
<keyword evidence="8" id="KW-0256">Endoplasmic reticulum</keyword>
<dbReference type="GO" id="GO:0006656">
    <property type="term" value="P:phosphatidylcholine biosynthetic process"/>
    <property type="evidence" value="ECO:0007669"/>
    <property type="project" value="InterPro"/>
</dbReference>
<keyword evidence="7 12" id="KW-0812">Transmembrane</keyword>
<dbReference type="PANTHER" id="PTHR15458">
    <property type="entry name" value="PHOSPHATIDYLETHANOLAMINE N-METHYLTRANSFERASE"/>
    <property type="match status" value="1"/>
</dbReference>
<comment type="subcellular location">
    <subcellularLocation>
        <location evidence="1">Endoplasmic reticulum membrane</location>
        <topology evidence="1">Multi-pass membrane protein</topology>
    </subcellularLocation>
</comment>
<feature type="transmembrane region" description="Helical" evidence="12">
    <location>
        <begin position="259"/>
        <end position="276"/>
    </location>
</feature>
<evidence type="ECO:0000256" key="6">
    <source>
        <dbReference type="ARBA" id="ARBA00022691"/>
    </source>
</evidence>
<evidence type="ECO:0000256" key="5">
    <source>
        <dbReference type="ARBA" id="ARBA00022679"/>
    </source>
</evidence>
<evidence type="ECO:0000256" key="7">
    <source>
        <dbReference type="ARBA" id="ARBA00022692"/>
    </source>
</evidence>
<keyword evidence="4 13" id="KW-0489">Methyltransferase</keyword>
<keyword evidence="10 12" id="KW-0472">Membrane</keyword>
<name>A0A239N558_9ACTN</name>
<feature type="transmembrane region" description="Helical" evidence="12">
    <location>
        <begin position="538"/>
        <end position="561"/>
    </location>
</feature>
<dbReference type="PANTHER" id="PTHR15458:SF5">
    <property type="entry name" value="PHOSPHATIDYLETHANOLAMINE N-METHYLTRANSFERASE"/>
    <property type="match status" value="1"/>
</dbReference>
<organism evidence="13 14">
    <name type="scientific">Asanoa hainanensis</name>
    <dbReference type="NCBI Taxonomy" id="560556"/>
    <lineage>
        <taxon>Bacteria</taxon>
        <taxon>Bacillati</taxon>
        <taxon>Actinomycetota</taxon>
        <taxon>Actinomycetes</taxon>
        <taxon>Micromonosporales</taxon>
        <taxon>Micromonosporaceae</taxon>
        <taxon>Asanoa</taxon>
    </lineage>
</organism>
<dbReference type="Pfam" id="PF04191">
    <property type="entry name" value="PEMT"/>
    <property type="match status" value="1"/>
</dbReference>
<reference evidence="13 14" key="1">
    <citation type="submission" date="2017-06" db="EMBL/GenBank/DDBJ databases">
        <authorList>
            <person name="Kim H.J."/>
            <person name="Triplett B.A."/>
        </authorList>
    </citation>
    <scope>NUCLEOTIDE SEQUENCE [LARGE SCALE GENOMIC DNA]</scope>
    <source>
        <strain evidence="13 14">CGMCC 4.5593</strain>
    </source>
</reference>
<accession>A0A239N558</accession>
<feature type="transmembrane region" description="Helical" evidence="12">
    <location>
        <begin position="351"/>
        <end position="374"/>
    </location>
</feature>
<sequence length="571" mass="62079">MKPGVGTVEEAHAGHLETMLAYVDGQALDRQETFHEWEAELPPDARAAFAGLKDSAAIRASILEAFPGNTVHNVSGMNEVYVSNMGAKGSDRAFLQQHIDGPFGLLPFVTLLRCLVVVRGNDRVTTVFAVQKARNTLRTGEFCWLDYNRDIHHIVKSGDPDDLLADSRICLKVHYAVVPRWLAPVRALFAGWNETYNRRARELFVASKNPQSAIGKLLGAVVNAGTFLYPLFFQYVGVLNLLVLLLFWGVTAGHPTERVYLFSFVHYALYAVAHLFRTVEPGRFARDATLFQLVALGTLFWQYGQAGFDAPSLAVAALGFGLSGLAFLRLGSDRTYFGAELGVVPPGKVSGFPYGVIPHPMIVGKLVGFAGLALHAPFRAAWWPLLLAHVACYVVVLCQEVAGRHLGDTYRFEETYRDFARFHQKTGNVVVHLFSTGIGLLGVFGLVGAAALALGATPAVVVAFVAVLYAYFCAYTAPDQTALASILYVAVVLAAYLALPTTLGWLVAAGLLVLGTVAQDVSHIVFRERTYMSSYQRGRGAVGLFVLHTVLLVPLLCRAAFFRTAVTARAA</sequence>
<dbReference type="Proteomes" id="UP000198362">
    <property type="component" value="Unassembled WGS sequence"/>
</dbReference>
<dbReference type="InterPro" id="IPR007318">
    <property type="entry name" value="Phopholipid_MeTrfase"/>
</dbReference>
<proteinExistence type="predicted"/>
<evidence type="ECO:0000256" key="8">
    <source>
        <dbReference type="ARBA" id="ARBA00022824"/>
    </source>
</evidence>
<evidence type="ECO:0000256" key="11">
    <source>
        <dbReference type="ARBA" id="ARBA00034137"/>
    </source>
</evidence>
<keyword evidence="5 13" id="KW-0808">Transferase</keyword>
<dbReference type="GO" id="GO:0032259">
    <property type="term" value="P:methylation"/>
    <property type="evidence" value="ECO:0007669"/>
    <property type="project" value="UniProtKB-KW"/>
</dbReference>
<evidence type="ECO:0000313" key="14">
    <source>
        <dbReference type="Proteomes" id="UP000198362"/>
    </source>
</evidence>